<dbReference type="CDD" id="cd00081">
    <property type="entry name" value="Hint"/>
    <property type="match status" value="1"/>
</dbReference>
<dbReference type="InterPro" id="IPR056823">
    <property type="entry name" value="TEN-like_YD-shell"/>
</dbReference>
<dbReference type="InterPro" id="IPR022385">
    <property type="entry name" value="Rhs_assc_core"/>
</dbReference>
<dbReference type="Gene3D" id="2.180.10.10">
    <property type="entry name" value="RHS repeat-associated core"/>
    <property type="match status" value="1"/>
</dbReference>
<dbReference type="AlphaFoldDB" id="A0A7Y4KX10"/>
<dbReference type="PROSITE" id="PS50817">
    <property type="entry name" value="INTEIN_N_TER"/>
    <property type="match status" value="1"/>
</dbReference>
<accession>A0A7Y4KX10</accession>
<dbReference type="RefSeq" id="WP_171672559.1">
    <property type="nucleotide sequence ID" value="NZ_BAAAGT010000002.1"/>
</dbReference>
<feature type="domain" description="Teneurin-like YD-shell" evidence="3">
    <location>
        <begin position="69"/>
        <end position="266"/>
    </location>
</feature>
<dbReference type="Proteomes" id="UP000553957">
    <property type="component" value="Unassembled WGS sequence"/>
</dbReference>
<proteinExistence type="predicted"/>
<dbReference type="Gene3D" id="2.170.16.10">
    <property type="entry name" value="Hedgehog/Intein (Hint) domain"/>
    <property type="match status" value="1"/>
</dbReference>
<reference evidence="4 7" key="2">
    <citation type="submission" date="2020-08" db="EMBL/GenBank/DDBJ databases">
        <title>Sequencing the genomes of 1000 actinobacteria strains.</title>
        <authorList>
            <person name="Klenk H.-P."/>
        </authorList>
    </citation>
    <scope>NUCLEOTIDE SEQUENCE [LARGE SCALE GENOMIC DNA]</scope>
    <source>
        <strain evidence="4 7">DSM 15626</strain>
    </source>
</reference>
<protein>
    <submittedName>
        <fullName evidence="4">RHS repeat-associated protein</fullName>
    </submittedName>
</protein>
<keyword evidence="1" id="KW-0677">Repeat</keyword>
<keyword evidence="6" id="KW-1185">Reference proteome</keyword>
<feature type="compositionally biased region" description="Basic and acidic residues" evidence="2">
    <location>
        <begin position="292"/>
        <end position="301"/>
    </location>
</feature>
<sequence>MVLAPSSLGLGGVAPYWQSWTYTPTGLRKTQVDRSTAGDVTSTFAYNTNQPHTLASVTQSGAGAGPVKNYSYDARGNTTVRPGQSLSWNEQGKLAKLSGADGDTEYVYDVDGSLLVRRNPTEVTLFLGDLELTLDKTTRKVLSKRQYSFNGQTIGVRSANGTPTSDMSWLVTDYHGTSQVAVDSVTLAPTKRYAKPFGDPRGAAATAWPDNHGFLNKPEDETTGLTTIGAREYDPTIGRFLSVDPLLDPSDPQQMLGYTYANDNPVSISDPTGLMPNWDEGGTADPNYDPNKWQEHEDAANELRNGSGGGNGGGANDDGGSNHSKKKKKRWYNRVADNVTDAVDHAHEWAKDHASEIGTGIAIGVGIAGAAAFCIGTAGVGCLIIAGAVAGAAGAGLGYGAEVALDDSKSFSTTSLAKQVAIGGATGAVGGAATKVGAKVLGKLAAKTCSFSGTTNVLMADGSHKPIQDVRVGDQVIAADPETGERAAKAVEHVFVHDDILMDLEVGGGSVTTTEDHPFWSATGKRFERADELVHGEEILSADGTKVRVAGLKPHTSHRAKAYNLSVASIHTYHVLAGDAAVLVHNSCINWAAKSVKTWGRTFKTHGAGAKNLKALVGRARGTQSQQGQWLDNDAAAAFLKSVHVEGAGARSVRIPDGLGRVIMPDGSIVPARAATLIPSSNGLYKTGYPIIGPN</sequence>
<dbReference type="GO" id="GO:0016539">
    <property type="term" value="P:intein-mediated protein splicing"/>
    <property type="evidence" value="ECO:0007669"/>
    <property type="project" value="InterPro"/>
</dbReference>
<gene>
    <name evidence="4" type="ORF">HNR71_005615</name>
    <name evidence="5" type="ORF">HPO96_08075</name>
</gene>
<dbReference type="EMBL" id="JACHKF010000001">
    <property type="protein sequence ID" value="MBB6569978.1"/>
    <property type="molecule type" value="Genomic_DNA"/>
</dbReference>
<dbReference type="SUPFAM" id="SSF51294">
    <property type="entry name" value="Hedgehog/intein (Hint) domain"/>
    <property type="match status" value="1"/>
</dbReference>
<dbReference type="Pfam" id="PF07591">
    <property type="entry name" value="PT-HINT"/>
    <property type="match status" value="1"/>
</dbReference>
<dbReference type="PANTHER" id="PTHR32305:SF17">
    <property type="entry name" value="TRNA NUCLEASE WAPA"/>
    <property type="match status" value="1"/>
</dbReference>
<evidence type="ECO:0000256" key="2">
    <source>
        <dbReference type="SAM" id="MobiDB-lite"/>
    </source>
</evidence>
<dbReference type="Proteomes" id="UP000534306">
    <property type="component" value="Unassembled WGS sequence"/>
</dbReference>
<evidence type="ECO:0000313" key="4">
    <source>
        <dbReference type="EMBL" id="MBB6569978.1"/>
    </source>
</evidence>
<dbReference type="PANTHER" id="PTHR32305">
    <property type="match status" value="1"/>
</dbReference>
<comment type="caution">
    <text evidence="5">The sequence shown here is derived from an EMBL/GenBank/DDBJ whole genome shotgun (WGS) entry which is preliminary data.</text>
</comment>
<dbReference type="Pfam" id="PF25023">
    <property type="entry name" value="TEN_YD-shell"/>
    <property type="match status" value="1"/>
</dbReference>
<organism evidence="5 6">
    <name type="scientific">Kribbella sandramycini</name>
    <dbReference type="NCBI Taxonomy" id="60450"/>
    <lineage>
        <taxon>Bacteria</taxon>
        <taxon>Bacillati</taxon>
        <taxon>Actinomycetota</taxon>
        <taxon>Actinomycetes</taxon>
        <taxon>Propionibacteriales</taxon>
        <taxon>Kribbellaceae</taxon>
        <taxon>Kribbella</taxon>
    </lineage>
</organism>
<dbReference type="InterPro" id="IPR036844">
    <property type="entry name" value="Hint_dom_sf"/>
</dbReference>
<dbReference type="NCBIfam" id="TIGR03696">
    <property type="entry name" value="Rhs_assc_core"/>
    <property type="match status" value="1"/>
</dbReference>
<evidence type="ECO:0000259" key="3">
    <source>
        <dbReference type="Pfam" id="PF25023"/>
    </source>
</evidence>
<evidence type="ECO:0000313" key="6">
    <source>
        <dbReference type="Proteomes" id="UP000534306"/>
    </source>
</evidence>
<feature type="compositionally biased region" description="Gly residues" evidence="2">
    <location>
        <begin position="306"/>
        <end position="317"/>
    </location>
</feature>
<evidence type="ECO:0000313" key="5">
    <source>
        <dbReference type="EMBL" id="NOL40198.1"/>
    </source>
</evidence>
<name>A0A7Y4KX10_9ACTN</name>
<reference evidence="5 6" key="1">
    <citation type="submission" date="2020-05" db="EMBL/GenBank/DDBJ databases">
        <title>Genome sequence of Kribbella sandramycini ATCC 39419.</title>
        <authorList>
            <person name="Maclea K.S."/>
            <person name="Fair J.L."/>
        </authorList>
    </citation>
    <scope>NUCLEOTIDE SEQUENCE [LARGE SCALE GENOMIC DNA]</scope>
    <source>
        <strain evidence="5 6">ATCC 39419</strain>
    </source>
</reference>
<dbReference type="InterPro" id="IPR050708">
    <property type="entry name" value="T6SS_VgrG/RHS"/>
</dbReference>
<evidence type="ECO:0000313" key="7">
    <source>
        <dbReference type="Proteomes" id="UP000553957"/>
    </source>
</evidence>
<feature type="region of interest" description="Disordered" evidence="2">
    <location>
        <begin position="273"/>
        <end position="330"/>
    </location>
</feature>
<evidence type="ECO:0000256" key="1">
    <source>
        <dbReference type="ARBA" id="ARBA00022737"/>
    </source>
</evidence>
<dbReference type="EMBL" id="JABJRC010000002">
    <property type="protein sequence ID" value="NOL40198.1"/>
    <property type="molecule type" value="Genomic_DNA"/>
</dbReference>
<dbReference type="InterPro" id="IPR006141">
    <property type="entry name" value="Intein_N"/>
</dbReference>